<proteinExistence type="predicted"/>
<name>A0A812KVD4_9DINO</name>
<feature type="transmembrane region" description="Helical" evidence="5">
    <location>
        <begin position="33"/>
        <end position="51"/>
    </location>
</feature>
<evidence type="ECO:0000256" key="5">
    <source>
        <dbReference type="SAM" id="Phobius"/>
    </source>
</evidence>
<dbReference type="InterPro" id="IPR006838">
    <property type="entry name" value="ADTRP_AIG1"/>
</dbReference>
<evidence type="ECO:0000256" key="1">
    <source>
        <dbReference type="ARBA" id="ARBA00004127"/>
    </source>
</evidence>
<accession>A0A812KVD4</accession>
<evidence type="ECO:0000313" key="7">
    <source>
        <dbReference type="Proteomes" id="UP000604046"/>
    </source>
</evidence>
<evidence type="ECO:0000256" key="2">
    <source>
        <dbReference type="ARBA" id="ARBA00022692"/>
    </source>
</evidence>
<dbReference type="OrthoDB" id="417867at2759"/>
<dbReference type="GO" id="GO:0012505">
    <property type="term" value="C:endomembrane system"/>
    <property type="evidence" value="ECO:0007669"/>
    <property type="project" value="UniProtKB-SubCell"/>
</dbReference>
<comment type="caution">
    <text evidence="6">The sequence shown here is derived from an EMBL/GenBank/DDBJ whole genome shotgun (WGS) entry which is preliminary data.</text>
</comment>
<dbReference type="EMBL" id="CAJNDS010000780">
    <property type="protein sequence ID" value="CAE7233717.1"/>
    <property type="molecule type" value="Genomic_DNA"/>
</dbReference>
<comment type="subcellular location">
    <subcellularLocation>
        <location evidence="1">Endomembrane system</location>
        <topology evidence="1">Multi-pass membrane protein</topology>
    </subcellularLocation>
</comment>
<feature type="transmembrane region" description="Helical" evidence="5">
    <location>
        <begin position="234"/>
        <end position="256"/>
    </location>
</feature>
<evidence type="ECO:0000256" key="4">
    <source>
        <dbReference type="ARBA" id="ARBA00023136"/>
    </source>
</evidence>
<reference evidence="6" key="1">
    <citation type="submission" date="2021-02" db="EMBL/GenBank/DDBJ databases">
        <authorList>
            <person name="Dougan E. K."/>
            <person name="Rhodes N."/>
            <person name="Thang M."/>
            <person name="Chan C."/>
        </authorList>
    </citation>
    <scope>NUCLEOTIDE SEQUENCE</scope>
</reference>
<dbReference type="Proteomes" id="UP000604046">
    <property type="component" value="Unassembled WGS sequence"/>
</dbReference>
<dbReference type="AlphaFoldDB" id="A0A812KVD4"/>
<feature type="transmembrane region" description="Helical" evidence="5">
    <location>
        <begin position="63"/>
        <end position="87"/>
    </location>
</feature>
<keyword evidence="2 5" id="KW-0812">Transmembrane</keyword>
<keyword evidence="7" id="KW-1185">Reference proteome</keyword>
<organism evidence="6 7">
    <name type="scientific">Symbiodinium natans</name>
    <dbReference type="NCBI Taxonomy" id="878477"/>
    <lineage>
        <taxon>Eukaryota</taxon>
        <taxon>Sar</taxon>
        <taxon>Alveolata</taxon>
        <taxon>Dinophyceae</taxon>
        <taxon>Suessiales</taxon>
        <taxon>Symbiodiniaceae</taxon>
        <taxon>Symbiodinium</taxon>
    </lineage>
</organism>
<keyword evidence="3 5" id="KW-1133">Transmembrane helix</keyword>
<feature type="transmembrane region" description="Helical" evidence="5">
    <location>
        <begin position="154"/>
        <end position="173"/>
    </location>
</feature>
<dbReference type="Pfam" id="PF04750">
    <property type="entry name" value="Far-17a_AIG1"/>
    <property type="match status" value="1"/>
</dbReference>
<evidence type="ECO:0000313" key="6">
    <source>
        <dbReference type="EMBL" id="CAE7233717.1"/>
    </source>
</evidence>
<feature type="transmembrane region" description="Helical" evidence="5">
    <location>
        <begin position="108"/>
        <end position="134"/>
    </location>
</feature>
<dbReference type="PANTHER" id="PTHR12242">
    <property type="entry name" value="OS02G0130600 PROTEIN-RELATED"/>
    <property type="match status" value="1"/>
</dbReference>
<gene>
    <name evidence="6" type="primary">Scn10a</name>
    <name evidence="6" type="ORF">SNAT2548_LOCUS9801</name>
</gene>
<evidence type="ECO:0000256" key="3">
    <source>
        <dbReference type="ARBA" id="ARBA00022989"/>
    </source>
</evidence>
<keyword evidence="4 5" id="KW-0472">Membrane</keyword>
<feature type="transmembrane region" description="Helical" evidence="5">
    <location>
        <begin position="180"/>
        <end position="196"/>
    </location>
</feature>
<sequence>MGVSSSIQPAWPSWQWPRVFGTSPVLSPGMFRIFRGLMAAVFVGHQIWHAWDAIVLREHGWYYLIFLTTWSLFLETLNMVLMFILALMASEAPEPNEDAEFQKESEPLLARVSMVIFSISQPVSMGVAVLYWTLLTPIWDVWAGVEPVPSYLSMFAHGIDWILMFMTFFACRVPFTCSHVGWTTLFAVLYAAWSYLHHVLRIGKSWTCEGYDDPADCPIYDVLDWNDPQKAGTITGAAVVGVGLLIPCVYVLLAWLRDRCDSRADLQQIDEERQREKLLLQSDDEINVTSSRRNACACLTCV</sequence>
<dbReference type="GO" id="GO:0016020">
    <property type="term" value="C:membrane"/>
    <property type="evidence" value="ECO:0007669"/>
    <property type="project" value="InterPro"/>
</dbReference>
<protein>
    <submittedName>
        <fullName evidence="6">Scn10a protein</fullName>
    </submittedName>
</protein>